<proteinExistence type="predicted"/>
<keyword evidence="2" id="KW-1185">Reference proteome</keyword>
<gene>
    <name evidence="1" type="ORF">MTBBW1_1880026</name>
</gene>
<name>A0A1W1HAX5_9BACT</name>
<dbReference type="AlphaFoldDB" id="A0A1W1HAX5"/>
<protein>
    <submittedName>
        <fullName evidence="1">Uncharacterized protein</fullName>
    </submittedName>
</protein>
<dbReference type="STRING" id="1246637.MTBBW1_1880026"/>
<sequence>MSFPDALCSRIVIETSVVEVMAIQEMANCSKAVLYRENDYHFYIWG</sequence>
<evidence type="ECO:0000313" key="2">
    <source>
        <dbReference type="Proteomes" id="UP000191931"/>
    </source>
</evidence>
<dbReference type="RefSeq" id="WP_186441564.1">
    <property type="nucleotide sequence ID" value="NZ_LT828554.1"/>
</dbReference>
<organism evidence="1 2">
    <name type="scientific">Desulfamplus magnetovallimortis</name>
    <dbReference type="NCBI Taxonomy" id="1246637"/>
    <lineage>
        <taxon>Bacteria</taxon>
        <taxon>Pseudomonadati</taxon>
        <taxon>Thermodesulfobacteriota</taxon>
        <taxon>Desulfobacteria</taxon>
        <taxon>Desulfobacterales</taxon>
        <taxon>Desulfobacteraceae</taxon>
        <taxon>Desulfamplus</taxon>
    </lineage>
</organism>
<reference evidence="1 2" key="1">
    <citation type="submission" date="2017-03" db="EMBL/GenBank/DDBJ databases">
        <authorList>
            <person name="Afonso C.L."/>
            <person name="Miller P.J."/>
            <person name="Scott M.A."/>
            <person name="Spackman E."/>
            <person name="Goraichik I."/>
            <person name="Dimitrov K.M."/>
            <person name="Suarez D.L."/>
            <person name="Swayne D.E."/>
        </authorList>
    </citation>
    <scope>NUCLEOTIDE SEQUENCE [LARGE SCALE GENOMIC DNA]</scope>
    <source>
        <strain evidence="1">PRJEB14757</strain>
    </source>
</reference>
<accession>A0A1W1HAX5</accession>
<dbReference type="EMBL" id="FWEV01000099">
    <property type="protein sequence ID" value="SLM29589.1"/>
    <property type="molecule type" value="Genomic_DNA"/>
</dbReference>
<dbReference type="Proteomes" id="UP000191931">
    <property type="component" value="Unassembled WGS sequence"/>
</dbReference>
<evidence type="ECO:0000313" key="1">
    <source>
        <dbReference type="EMBL" id="SLM29589.1"/>
    </source>
</evidence>